<gene>
    <name evidence="1" type="ORF">ACFSR9_09390</name>
</gene>
<evidence type="ECO:0000313" key="2">
    <source>
        <dbReference type="Proteomes" id="UP001597475"/>
    </source>
</evidence>
<dbReference type="PANTHER" id="PTHR30292">
    <property type="entry name" value="UNCHARACTERIZED PROTEIN YBGL-RELATED"/>
    <property type="match status" value="1"/>
</dbReference>
<evidence type="ECO:0000313" key="1">
    <source>
        <dbReference type="EMBL" id="MFD2609648.1"/>
    </source>
</evidence>
<dbReference type="InterPro" id="IPR011330">
    <property type="entry name" value="Glyco_hydro/deAcase_b/a-brl"/>
</dbReference>
<dbReference type="GO" id="GO:0017168">
    <property type="term" value="F:5-oxoprolinase (ATP-hydrolyzing) activity"/>
    <property type="evidence" value="ECO:0007669"/>
    <property type="project" value="UniProtKB-EC"/>
</dbReference>
<dbReference type="CDD" id="cd10787">
    <property type="entry name" value="LamB_YcsF_like"/>
    <property type="match status" value="1"/>
</dbReference>
<sequence length="268" mass="27659">MNPSPDTPPTTTTIDLNADAGESFGNWTLGDDEALFPLLTSVNLALGFHAGDPVTLEAAVVRAQAHGLGIGAHPGYPDLVGFGRRALALSAGEIRAATLYQIGALQAFLTVHGAALGHVKAHGALYNRIHEDRVAGEAFCGAVRALTPGAALIVLAGPGGEALTRTAAAAGLAVRREAFPERAYTADGRLAARTLPGSSIHDPAQAARRALDMARGWVQPLGEEDEAQRIALQVDTLCIHGDNPHATEIARAIRQELGAAGFTLAAPA</sequence>
<dbReference type="Gene3D" id="3.20.20.370">
    <property type="entry name" value="Glycoside hydrolase/deacetylase"/>
    <property type="match status" value="1"/>
</dbReference>
<comment type="caution">
    <text evidence="1">The sequence shown here is derived from an EMBL/GenBank/DDBJ whole genome shotgun (WGS) entry which is preliminary data.</text>
</comment>
<reference evidence="2" key="1">
    <citation type="journal article" date="2019" name="Int. J. Syst. Evol. Microbiol.">
        <title>The Global Catalogue of Microorganisms (GCM) 10K type strain sequencing project: providing services to taxonomists for standard genome sequencing and annotation.</title>
        <authorList>
            <consortium name="The Broad Institute Genomics Platform"/>
            <consortium name="The Broad Institute Genome Sequencing Center for Infectious Disease"/>
            <person name="Wu L."/>
            <person name="Ma J."/>
        </authorList>
    </citation>
    <scope>NUCLEOTIDE SEQUENCE [LARGE SCALE GENOMIC DNA]</scope>
    <source>
        <strain evidence="2">KCTC 33842</strain>
    </source>
</reference>
<dbReference type="InterPro" id="IPR005501">
    <property type="entry name" value="LamB/YcsF/PxpA-like"/>
</dbReference>
<dbReference type="NCBIfam" id="NF003816">
    <property type="entry name" value="PRK05406.1-5"/>
    <property type="match status" value="1"/>
</dbReference>
<dbReference type="RefSeq" id="WP_386845197.1">
    <property type="nucleotide sequence ID" value="NZ_JBHUMK010000040.1"/>
</dbReference>
<protein>
    <submittedName>
        <fullName evidence="1">5-oxoprolinase subunit PxpA</fullName>
        <ecNumber evidence="1">3.5.2.9</ecNumber>
    </submittedName>
</protein>
<name>A0ABW5P462_9DEIO</name>
<accession>A0ABW5P462</accession>
<keyword evidence="1" id="KW-0378">Hydrolase</keyword>
<dbReference type="SUPFAM" id="SSF88713">
    <property type="entry name" value="Glycoside hydrolase/deacetylase"/>
    <property type="match status" value="1"/>
</dbReference>
<dbReference type="Proteomes" id="UP001597475">
    <property type="component" value="Unassembled WGS sequence"/>
</dbReference>
<dbReference type="EMBL" id="JBHUMK010000040">
    <property type="protein sequence ID" value="MFD2609648.1"/>
    <property type="molecule type" value="Genomic_DNA"/>
</dbReference>
<proteinExistence type="predicted"/>
<keyword evidence="2" id="KW-1185">Reference proteome</keyword>
<dbReference type="PANTHER" id="PTHR30292:SF0">
    <property type="entry name" value="5-OXOPROLINASE SUBUNIT A"/>
    <property type="match status" value="1"/>
</dbReference>
<dbReference type="NCBIfam" id="NF003814">
    <property type="entry name" value="PRK05406.1-3"/>
    <property type="match status" value="1"/>
</dbReference>
<dbReference type="Pfam" id="PF03746">
    <property type="entry name" value="LamB_YcsF"/>
    <property type="match status" value="1"/>
</dbReference>
<dbReference type="EC" id="3.5.2.9" evidence="1"/>
<organism evidence="1 2">
    <name type="scientific">Deinococcus taklimakanensis</name>
    <dbReference type="NCBI Taxonomy" id="536443"/>
    <lineage>
        <taxon>Bacteria</taxon>
        <taxon>Thermotogati</taxon>
        <taxon>Deinococcota</taxon>
        <taxon>Deinococci</taxon>
        <taxon>Deinococcales</taxon>
        <taxon>Deinococcaceae</taxon>
        <taxon>Deinococcus</taxon>
    </lineage>
</organism>